<accession>A0A9P0G5B5</accession>
<evidence type="ECO:0000256" key="5">
    <source>
        <dbReference type="ARBA" id="ARBA00023267"/>
    </source>
</evidence>
<dbReference type="OrthoDB" id="196847at2759"/>
<dbReference type="SMART" id="SM00878">
    <property type="entry name" value="Biotin_carb_C"/>
    <property type="match status" value="1"/>
</dbReference>
<dbReference type="Proteomes" id="UP001153636">
    <property type="component" value="Chromosome 13"/>
</dbReference>
<dbReference type="FunFam" id="3.30.470.20:FF:000028">
    <property type="entry name" value="Methylcrotonoyl-CoA carboxylase subunit alpha, mitochondrial"/>
    <property type="match status" value="1"/>
</dbReference>
<protein>
    <recommendedName>
        <fullName evidence="12">Methylcrotonoyl-CoA carboxylase subunit alpha, mitochondrial</fullName>
    </recommendedName>
</protein>
<dbReference type="Pfam" id="PF00289">
    <property type="entry name" value="Biotin_carb_N"/>
    <property type="match status" value="1"/>
</dbReference>
<dbReference type="InterPro" id="IPR016185">
    <property type="entry name" value="PreATP-grasp_dom_sf"/>
</dbReference>
<dbReference type="GO" id="GO:0005524">
    <property type="term" value="F:ATP binding"/>
    <property type="evidence" value="ECO:0007669"/>
    <property type="project" value="UniProtKB-UniRule"/>
</dbReference>
<name>A0A9P0G5B5_9CUCU</name>
<evidence type="ECO:0000313" key="10">
    <source>
        <dbReference type="EMBL" id="CAH1102649.1"/>
    </source>
</evidence>
<dbReference type="InterPro" id="IPR000089">
    <property type="entry name" value="Biotin_lipoyl"/>
</dbReference>
<evidence type="ECO:0000313" key="11">
    <source>
        <dbReference type="Proteomes" id="UP001153636"/>
    </source>
</evidence>
<dbReference type="EMBL" id="OV651825">
    <property type="protein sequence ID" value="CAH1102649.1"/>
    <property type="molecule type" value="Genomic_DNA"/>
</dbReference>
<evidence type="ECO:0000256" key="4">
    <source>
        <dbReference type="ARBA" id="ARBA00022840"/>
    </source>
</evidence>
<dbReference type="PROSITE" id="PS00188">
    <property type="entry name" value="BIOTIN"/>
    <property type="match status" value="1"/>
</dbReference>
<sequence>MFYTKCLVGLINTSNTQQLIYGVRWKSTLRKIDKLLIANRGEIACRIMKTAKRLGVRTVAVYSDADEKSLHVSLADEAYRIGPAVAAQSYLKADKILEIAKISGSQAIHPGYGFLSENVEFSENCQKEGVIFVGPPASAIRDMGIKSTSKAIMSSAGVPIIQGYHGEDQSIDVLKMEAKRIGFPVMIKAVRGGGGKGMRIANTEEEFEEALESARTESQKAFGDSVVLLEKFVTEPRHVEVQVFADTHGNAVHLYERDCSVQRRHQKIIEEAPAPGLSTKLRNELGMAAVRAAKAVGYVGAGTVEFILDKKSHDFHFMEMNTRLQVEHPITEMITGTDLVEWQIKIASGEKLPLSQNDIPLRGHAFEARIYAEDPRGGFLPGAGQLLHLTTPEAAEDTRIETGVREGDEVSVHYDPMIAKLVVWGKERQEGLSKLKAKLREYNIAGLETNVNFLLDLASHPEFVAGNVHTNFIRDHYDSLFRKEEPSKVQICQAALATVLLDKIVEEQEAASRMDRFNPFVAESNFRVNYQDERDVKLKFGESDLLVKITFKGKNNYSISPDGGKTWNKVKGHIVKVNNKYILNSTIDEVAYKSNIFRNEDFLAVFDENGKLQFSLPQPSYVTDQDDEKSTASANKAVAPMPGILDKLLVKAGDEVKKGDSLFILIAMKMEYVVKATQDAKISKINFVVGENVPKDATIVQFEVDE</sequence>
<dbReference type="Pfam" id="PF02786">
    <property type="entry name" value="CPSase_L_D2"/>
    <property type="match status" value="1"/>
</dbReference>
<keyword evidence="4 6" id="KW-0067">ATP-binding</keyword>
<dbReference type="SUPFAM" id="SSF52440">
    <property type="entry name" value="PreATP-grasp domain"/>
    <property type="match status" value="1"/>
</dbReference>
<keyword evidence="3 6" id="KW-0547">Nucleotide-binding</keyword>
<dbReference type="SUPFAM" id="SSF51246">
    <property type="entry name" value="Rudiment single hybrid motif"/>
    <property type="match status" value="1"/>
</dbReference>
<evidence type="ECO:0000256" key="3">
    <source>
        <dbReference type="ARBA" id="ARBA00022741"/>
    </source>
</evidence>
<comment type="cofactor">
    <cofactor evidence="1">
        <name>biotin</name>
        <dbReference type="ChEBI" id="CHEBI:57586"/>
    </cofactor>
</comment>
<evidence type="ECO:0000259" key="7">
    <source>
        <dbReference type="PROSITE" id="PS50968"/>
    </source>
</evidence>
<dbReference type="CDD" id="cd06850">
    <property type="entry name" value="biotinyl_domain"/>
    <property type="match status" value="1"/>
</dbReference>
<evidence type="ECO:0000256" key="6">
    <source>
        <dbReference type="PROSITE-ProRule" id="PRU00409"/>
    </source>
</evidence>
<dbReference type="PROSITE" id="PS50979">
    <property type="entry name" value="BC"/>
    <property type="match status" value="1"/>
</dbReference>
<dbReference type="FunFam" id="3.30.1490.20:FF:000003">
    <property type="entry name" value="acetyl-CoA carboxylase isoform X1"/>
    <property type="match status" value="1"/>
</dbReference>
<dbReference type="PROSITE" id="PS50968">
    <property type="entry name" value="BIOTINYL_LIPOYL"/>
    <property type="match status" value="1"/>
</dbReference>
<proteinExistence type="predicted"/>
<dbReference type="Gene3D" id="3.30.1490.20">
    <property type="entry name" value="ATP-grasp fold, A domain"/>
    <property type="match status" value="1"/>
</dbReference>
<dbReference type="InterPro" id="IPR001882">
    <property type="entry name" value="Biotin_BS"/>
</dbReference>
<dbReference type="Gene3D" id="3.30.470.20">
    <property type="entry name" value="ATP-grasp fold, B domain"/>
    <property type="match status" value="1"/>
</dbReference>
<keyword evidence="11" id="KW-1185">Reference proteome</keyword>
<reference evidence="10" key="1">
    <citation type="submission" date="2022-01" db="EMBL/GenBank/DDBJ databases">
        <authorList>
            <person name="King R."/>
        </authorList>
    </citation>
    <scope>NUCLEOTIDE SEQUENCE</scope>
</reference>
<dbReference type="InterPro" id="IPR005481">
    <property type="entry name" value="BC-like_N"/>
</dbReference>
<dbReference type="PROSITE" id="PS50975">
    <property type="entry name" value="ATP_GRASP"/>
    <property type="match status" value="1"/>
</dbReference>
<gene>
    <name evidence="10" type="ORF">PSYICH_LOCUS3773</name>
</gene>
<dbReference type="Gene3D" id="3.40.50.20">
    <property type="match status" value="1"/>
</dbReference>
<feature type="domain" description="ATP-grasp" evidence="8">
    <location>
        <begin position="150"/>
        <end position="348"/>
    </location>
</feature>
<dbReference type="InterPro" id="IPR050856">
    <property type="entry name" value="Biotin_carboxylase_complex"/>
</dbReference>
<dbReference type="InterPro" id="IPR011053">
    <property type="entry name" value="Single_hybrid_motif"/>
</dbReference>
<dbReference type="GO" id="GO:0004485">
    <property type="term" value="F:methylcrotonoyl-CoA carboxylase activity"/>
    <property type="evidence" value="ECO:0007669"/>
    <property type="project" value="TreeGrafter"/>
</dbReference>
<evidence type="ECO:0008006" key="12">
    <source>
        <dbReference type="Google" id="ProtNLM"/>
    </source>
</evidence>
<dbReference type="FunFam" id="3.40.50.20:FF:000010">
    <property type="entry name" value="Propionyl-CoA carboxylase subunit alpha"/>
    <property type="match status" value="1"/>
</dbReference>
<dbReference type="Pfam" id="PF02785">
    <property type="entry name" value="Biotin_carb_C"/>
    <property type="match status" value="1"/>
</dbReference>
<dbReference type="InterPro" id="IPR013815">
    <property type="entry name" value="ATP_grasp_subdomain_1"/>
</dbReference>
<organism evidence="10 11">
    <name type="scientific">Psylliodes chrysocephalus</name>
    <dbReference type="NCBI Taxonomy" id="3402493"/>
    <lineage>
        <taxon>Eukaryota</taxon>
        <taxon>Metazoa</taxon>
        <taxon>Ecdysozoa</taxon>
        <taxon>Arthropoda</taxon>
        <taxon>Hexapoda</taxon>
        <taxon>Insecta</taxon>
        <taxon>Pterygota</taxon>
        <taxon>Neoptera</taxon>
        <taxon>Endopterygota</taxon>
        <taxon>Coleoptera</taxon>
        <taxon>Polyphaga</taxon>
        <taxon>Cucujiformia</taxon>
        <taxon>Chrysomeloidea</taxon>
        <taxon>Chrysomelidae</taxon>
        <taxon>Galerucinae</taxon>
        <taxon>Alticini</taxon>
        <taxon>Psylliodes</taxon>
    </lineage>
</organism>
<keyword evidence="5" id="KW-0092">Biotin</keyword>
<keyword evidence="2" id="KW-0436">Ligase</keyword>
<dbReference type="InterPro" id="IPR011761">
    <property type="entry name" value="ATP-grasp"/>
</dbReference>
<dbReference type="PROSITE" id="PS00867">
    <property type="entry name" value="CPSASE_2"/>
    <property type="match status" value="1"/>
</dbReference>
<dbReference type="GO" id="GO:0046872">
    <property type="term" value="F:metal ion binding"/>
    <property type="evidence" value="ECO:0007669"/>
    <property type="project" value="InterPro"/>
</dbReference>
<dbReference type="GO" id="GO:0005739">
    <property type="term" value="C:mitochondrion"/>
    <property type="evidence" value="ECO:0007669"/>
    <property type="project" value="TreeGrafter"/>
</dbReference>
<dbReference type="SUPFAM" id="SSF56059">
    <property type="entry name" value="Glutathione synthetase ATP-binding domain-like"/>
    <property type="match status" value="1"/>
</dbReference>
<dbReference type="InterPro" id="IPR005482">
    <property type="entry name" value="Biotin_COase_C"/>
</dbReference>
<dbReference type="PANTHER" id="PTHR18866">
    <property type="entry name" value="CARBOXYLASE:PYRUVATE/ACETYL-COA/PROPIONYL-COA CARBOXYLASE"/>
    <property type="match status" value="1"/>
</dbReference>
<feature type="domain" description="Lipoyl-binding" evidence="7">
    <location>
        <begin position="625"/>
        <end position="703"/>
    </location>
</feature>
<dbReference type="InterPro" id="IPR011054">
    <property type="entry name" value="Rudment_hybrid_motif"/>
</dbReference>
<dbReference type="PANTHER" id="PTHR18866:SF33">
    <property type="entry name" value="METHYLCROTONOYL-COA CARBOXYLASE SUBUNIT ALPHA, MITOCHONDRIAL-RELATED"/>
    <property type="match status" value="1"/>
</dbReference>
<evidence type="ECO:0000256" key="2">
    <source>
        <dbReference type="ARBA" id="ARBA00022598"/>
    </source>
</evidence>
<dbReference type="InterPro" id="IPR005479">
    <property type="entry name" value="CPAse_ATP-bd"/>
</dbReference>
<feature type="domain" description="Biotin carboxylation" evidence="9">
    <location>
        <begin position="31"/>
        <end position="478"/>
    </location>
</feature>
<evidence type="ECO:0000259" key="8">
    <source>
        <dbReference type="PROSITE" id="PS50975"/>
    </source>
</evidence>
<dbReference type="SUPFAM" id="SSF51230">
    <property type="entry name" value="Single hybrid motif"/>
    <property type="match status" value="1"/>
</dbReference>
<dbReference type="InterPro" id="IPR011764">
    <property type="entry name" value="Biotin_carboxylation_dom"/>
</dbReference>
<dbReference type="Gene3D" id="2.40.50.100">
    <property type="match status" value="1"/>
</dbReference>
<evidence type="ECO:0000256" key="1">
    <source>
        <dbReference type="ARBA" id="ARBA00001953"/>
    </source>
</evidence>
<dbReference type="AlphaFoldDB" id="A0A9P0G5B5"/>
<evidence type="ECO:0000259" key="9">
    <source>
        <dbReference type="PROSITE" id="PS50979"/>
    </source>
</evidence>
<dbReference type="Gene3D" id="3.30.700.40">
    <property type="match status" value="1"/>
</dbReference>
<dbReference type="Pfam" id="PF00364">
    <property type="entry name" value="Biotin_lipoyl"/>
    <property type="match status" value="1"/>
</dbReference>